<keyword evidence="2" id="KW-0813">Transport</keyword>
<dbReference type="OrthoDB" id="9802264at2"/>
<dbReference type="InterPro" id="IPR017871">
    <property type="entry name" value="ABC_transporter-like_CS"/>
</dbReference>
<protein>
    <submittedName>
        <fullName evidence="7">ABC transporter ATP-binding protein</fullName>
    </submittedName>
</protein>
<evidence type="ECO:0000259" key="6">
    <source>
        <dbReference type="PROSITE" id="PS50893"/>
    </source>
</evidence>
<comment type="caution">
    <text evidence="7">The sequence shown here is derived from an EMBL/GenBank/DDBJ whole genome shotgun (WGS) entry which is preliminary data.</text>
</comment>
<dbReference type="SUPFAM" id="SSF52540">
    <property type="entry name" value="P-loop containing nucleoside triphosphate hydrolases"/>
    <property type="match status" value="1"/>
</dbReference>
<organism evidence="7 8">
    <name type="scientific">Cereibacter changlensis JA139</name>
    <dbReference type="NCBI Taxonomy" id="1188249"/>
    <lineage>
        <taxon>Bacteria</taxon>
        <taxon>Pseudomonadati</taxon>
        <taxon>Pseudomonadota</taxon>
        <taxon>Alphaproteobacteria</taxon>
        <taxon>Rhodobacterales</taxon>
        <taxon>Paracoccaceae</taxon>
        <taxon>Cereibacter</taxon>
    </lineage>
</organism>
<evidence type="ECO:0000256" key="3">
    <source>
        <dbReference type="ARBA" id="ARBA00022741"/>
    </source>
</evidence>
<dbReference type="GO" id="GO:0005524">
    <property type="term" value="F:ATP binding"/>
    <property type="evidence" value="ECO:0007669"/>
    <property type="project" value="UniProtKB-KW"/>
</dbReference>
<evidence type="ECO:0000256" key="1">
    <source>
        <dbReference type="ARBA" id="ARBA00005417"/>
    </source>
</evidence>
<dbReference type="Gene3D" id="3.40.50.300">
    <property type="entry name" value="P-loop containing nucleotide triphosphate hydrolases"/>
    <property type="match status" value="1"/>
</dbReference>
<proteinExistence type="inferred from homology"/>
<dbReference type="PANTHER" id="PTHR42788:SF13">
    <property type="entry name" value="ALIPHATIC SULFONATES IMPORT ATP-BINDING PROTEIN SSUB"/>
    <property type="match status" value="1"/>
</dbReference>
<comment type="similarity">
    <text evidence="1">Belongs to the ABC transporter superfamily.</text>
</comment>
<dbReference type="InterPro" id="IPR003439">
    <property type="entry name" value="ABC_transporter-like_ATP-bd"/>
</dbReference>
<keyword evidence="8" id="KW-1185">Reference proteome</keyword>
<sequence length="293" mass="31841">MGRPRPAAGGAGQDRPGDRDGHAIPVTPLPPHVRLDRVSRSFGPGAGPVLALDGINLDIARQEFVVLLGPSGCGKTTLLRLIAGLIAPDGGSVQVGGQSPRPGRDAAMVFQSFRLLPWKTAAENIAFALPALPAAEARARAATYLDLVGLARFAQRYPAELSGGMRQRLALARALAAEPQILLMDEPFASLDAQSRELMQGELMRLTAVRPATVVFVTHSVDEALLLADRIVLLSPRPGRLVETLDVPFPRPRWQTDLRAEPLFAELRRHLWDRLRDMVLTDPQSDFYGRQIP</sequence>
<evidence type="ECO:0000313" key="8">
    <source>
        <dbReference type="Proteomes" id="UP000241010"/>
    </source>
</evidence>
<dbReference type="Pfam" id="PF00005">
    <property type="entry name" value="ABC_tran"/>
    <property type="match status" value="1"/>
</dbReference>
<dbReference type="Proteomes" id="UP000241010">
    <property type="component" value="Unassembled WGS sequence"/>
</dbReference>
<dbReference type="InterPro" id="IPR003593">
    <property type="entry name" value="AAA+_ATPase"/>
</dbReference>
<dbReference type="InterPro" id="IPR027417">
    <property type="entry name" value="P-loop_NTPase"/>
</dbReference>
<keyword evidence="4 7" id="KW-0067">ATP-binding</keyword>
<evidence type="ECO:0000256" key="4">
    <source>
        <dbReference type="ARBA" id="ARBA00022840"/>
    </source>
</evidence>
<dbReference type="PROSITE" id="PS50893">
    <property type="entry name" value="ABC_TRANSPORTER_2"/>
    <property type="match status" value="1"/>
</dbReference>
<dbReference type="PROSITE" id="PS00211">
    <property type="entry name" value="ABC_TRANSPORTER_1"/>
    <property type="match status" value="1"/>
</dbReference>
<name>A0A2T4JU86_9RHOB</name>
<accession>A0A2T4JU86</accession>
<dbReference type="GO" id="GO:0016887">
    <property type="term" value="F:ATP hydrolysis activity"/>
    <property type="evidence" value="ECO:0007669"/>
    <property type="project" value="InterPro"/>
</dbReference>
<reference evidence="7 8" key="1">
    <citation type="submission" date="2018-03" db="EMBL/GenBank/DDBJ databases">
        <title>Cereibacter changlensis.</title>
        <authorList>
            <person name="Meyer T.E."/>
            <person name="Miller S."/>
            <person name="Lodha T."/>
            <person name="Gandham S."/>
            <person name="Chintalapati S."/>
            <person name="Chintalapati V.R."/>
        </authorList>
    </citation>
    <scope>NUCLEOTIDE SEQUENCE [LARGE SCALE GENOMIC DNA]</scope>
    <source>
        <strain evidence="7 8">JA139</strain>
    </source>
</reference>
<feature type="domain" description="ABC transporter" evidence="6">
    <location>
        <begin position="33"/>
        <end position="261"/>
    </location>
</feature>
<keyword evidence="3" id="KW-0547">Nucleotide-binding</keyword>
<dbReference type="EMBL" id="PZKG01000049">
    <property type="protein sequence ID" value="PTE21481.1"/>
    <property type="molecule type" value="Genomic_DNA"/>
</dbReference>
<feature type="region of interest" description="Disordered" evidence="5">
    <location>
        <begin position="1"/>
        <end position="30"/>
    </location>
</feature>
<dbReference type="InterPro" id="IPR050166">
    <property type="entry name" value="ABC_transporter_ATP-bind"/>
</dbReference>
<evidence type="ECO:0000256" key="2">
    <source>
        <dbReference type="ARBA" id="ARBA00022448"/>
    </source>
</evidence>
<dbReference type="AlphaFoldDB" id="A0A2T4JU86"/>
<evidence type="ECO:0000256" key="5">
    <source>
        <dbReference type="SAM" id="MobiDB-lite"/>
    </source>
</evidence>
<gene>
    <name evidence="7" type="ORF">C5F48_12015</name>
</gene>
<dbReference type="PANTHER" id="PTHR42788">
    <property type="entry name" value="TAURINE IMPORT ATP-BINDING PROTEIN-RELATED"/>
    <property type="match status" value="1"/>
</dbReference>
<evidence type="ECO:0000313" key="7">
    <source>
        <dbReference type="EMBL" id="PTE21481.1"/>
    </source>
</evidence>
<dbReference type="SMART" id="SM00382">
    <property type="entry name" value="AAA"/>
    <property type="match status" value="1"/>
</dbReference>